<evidence type="ECO:0000256" key="4">
    <source>
        <dbReference type="ARBA" id="ARBA00022989"/>
    </source>
</evidence>
<protein>
    <submittedName>
        <fullName evidence="7">1,4-dihydroxy-2-naphthoate polyprenyltransferase</fullName>
        <ecNumber evidence="7">2.5.1.74</ecNumber>
    </submittedName>
</protein>
<evidence type="ECO:0000256" key="6">
    <source>
        <dbReference type="SAM" id="Phobius"/>
    </source>
</evidence>
<dbReference type="InterPro" id="IPR000537">
    <property type="entry name" value="UbiA_prenyltransferase"/>
</dbReference>
<dbReference type="CDD" id="cd13962">
    <property type="entry name" value="PT_UbiA_UBIAD1"/>
    <property type="match status" value="1"/>
</dbReference>
<organism evidence="7">
    <name type="scientific">hydrocarbon metagenome</name>
    <dbReference type="NCBI Taxonomy" id="938273"/>
    <lineage>
        <taxon>unclassified sequences</taxon>
        <taxon>metagenomes</taxon>
        <taxon>ecological metagenomes</taxon>
    </lineage>
</organism>
<dbReference type="GO" id="GO:0042371">
    <property type="term" value="P:vitamin K biosynthetic process"/>
    <property type="evidence" value="ECO:0007669"/>
    <property type="project" value="TreeGrafter"/>
</dbReference>
<feature type="transmembrane region" description="Helical" evidence="6">
    <location>
        <begin position="273"/>
        <end position="292"/>
    </location>
</feature>
<name>A0A0W8FMT8_9ZZZZ</name>
<evidence type="ECO:0000256" key="1">
    <source>
        <dbReference type="ARBA" id="ARBA00004141"/>
    </source>
</evidence>
<feature type="transmembrane region" description="Helical" evidence="6">
    <location>
        <begin position="304"/>
        <end position="326"/>
    </location>
</feature>
<feature type="transmembrane region" description="Helical" evidence="6">
    <location>
        <begin position="63"/>
        <end position="82"/>
    </location>
</feature>
<evidence type="ECO:0000256" key="2">
    <source>
        <dbReference type="ARBA" id="ARBA00022679"/>
    </source>
</evidence>
<sequence>MSPTKIKSPEDLSIQNNAAPAQAREKHQSLMVWWIALRYHFTPSSFLPAILGGVAAWTLTGFYNQWFFFLAVLGVTLNHIALNLTDDYFDYHACVDRNNYINANPYSGGSGTLTGGKIKPAHMRLVFVLAYLATIGIGLYLCVVQTLWILVFGLFGMGSSYFYTAPPIRYGYRGMGEISQLINFSFTIGMGAYVVQTVSFSWEVFWILLPLGFMMFAMIIINEIPDRTDDAAAGKKTLVVRFGSSNAIRFYGIAMTMAFIIILLTPFFDMASFWIYLSFLTLPWAVQAFCILRKQINDISRLAPANLLTIRVHNLTGILLIIAYLIHGLQNQREYQQAIFSILILAAFYLPAAVPIFFKKNDRQ</sequence>
<dbReference type="PANTHER" id="PTHR13929">
    <property type="entry name" value="1,4-DIHYDROXY-2-NAPHTHOATE OCTAPRENYLTRANSFERASE"/>
    <property type="match status" value="1"/>
</dbReference>
<evidence type="ECO:0000256" key="5">
    <source>
        <dbReference type="ARBA" id="ARBA00023136"/>
    </source>
</evidence>
<keyword evidence="3 6" id="KW-0812">Transmembrane</keyword>
<evidence type="ECO:0000313" key="7">
    <source>
        <dbReference type="EMBL" id="KUG22137.1"/>
    </source>
</evidence>
<comment type="caution">
    <text evidence="7">The sequence shown here is derived from an EMBL/GenBank/DDBJ whole genome shotgun (WGS) entry which is preliminary data.</text>
</comment>
<comment type="subcellular location">
    <subcellularLocation>
        <location evidence="1">Membrane</location>
        <topology evidence="1">Multi-pass membrane protein</topology>
    </subcellularLocation>
</comment>
<dbReference type="PANTHER" id="PTHR13929:SF0">
    <property type="entry name" value="UBIA PRENYLTRANSFERASE DOMAIN-CONTAINING PROTEIN 1"/>
    <property type="match status" value="1"/>
</dbReference>
<feature type="transmembrane region" description="Helical" evidence="6">
    <location>
        <begin position="204"/>
        <end position="225"/>
    </location>
</feature>
<dbReference type="Gene3D" id="1.20.120.1780">
    <property type="entry name" value="UbiA prenyltransferase"/>
    <property type="match status" value="1"/>
</dbReference>
<feature type="transmembrane region" description="Helical" evidence="6">
    <location>
        <begin position="178"/>
        <end position="198"/>
    </location>
</feature>
<feature type="transmembrane region" description="Helical" evidence="6">
    <location>
        <begin position="32"/>
        <end position="57"/>
    </location>
</feature>
<dbReference type="GO" id="GO:0009234">
    <property type="term" value="P:menaquinone biosynthetic process"/>
    <property type="evidence" value="ECO:0007669"/>
    <property type="project" value="TreeGrafter"/>
</dbReference>
<feature type="transmembrane region" description="Helical" evidence="6">
    <location>
        <begin position="246"/>
        <end position="267"/>
    </location>
</feature>
<keyword evidence="2 7" id="KW-0808">Transferase</keyword>
<dbReference type="GO" id="GO:0046428">
    <property type="term" value="F:1,4-dihydroxy-2-naphthoate polyprenyltransferase activity"/>
    <property type="evidence" value="ECO:0007669"/>
    <property type="project" value="UniProtKB-EC"/>
</dbReference>
<dbReference type="InterPro" id="IPR026046">
    <property type="entry name" value="UBIAD1"/>
</dbReference>
<feature type="transmembrane region" description="Helical" evidence="6">
    <location>
        <begin position="147"/>
        <end position="166"/>
    </location>
</feature>
<proteinExistence type="predicted"/>
<gene>
    <name evidence="7" type="ORF">ASZ90_008107</name>
</gene>
<accession>A0A0W8FMT8</accession>
<feature type="transmembrane region" description="Helical" evidence="6">
    <location>
        <begin position="125"/>
        <end position="141"/>
    </location>
</feature>
<reference evidence="7" key="1">
    <citation type="journal article" date="2015" name="Proc. Natl. Acad. Sci. U.S.A.">
        <title>Networks of energetic and metabolic interactions define dynamics in microbial communities.</title>
        <authorList>
            <person name="Embree M."/>
            <person name="Liu J.K."/>
            <person name="Al-Bassam M.M."/>
            <person name="Zengler K."/>
        </authorList>
    </citation>
    <scope>NUCLEOTIDE SEQUENCE</scope>
</reference>
<evidence type="ECO:0000256" key="3">
    <source>
        <dbReference type="ARBA" id="ARBA00022692"/>
    </source>
</evidence>
<dbReference type="GO" id="GO:0016020">
    <property type="term" value="C:membrane"/>
    <property type="evidence" value="ECO:0007669"/>
    <property type="project" value="UniProtKB-SubCell"/>
</dbReference>
<dbReference type="EMBL" id="LNQE01000985">
    <property type="protein sequence ID" value="KUG22137.1"/>
    <property type="molecule type" value="Genomic_DNA"/>
</dbReference>
<dbReference type="Pfam" id="PF01040">
    <property type="entry name" value="UbiA"/>
    <property type="match status" value="1"/>
</dbReference>
<keyword evidence="4 6" id="KW-1133">Transmembrane helix</keyword>
<dbReference type="EC" id="2.5.1.74" evidence="7"/>
<feature type="transmembrane region" description="Helical" evidence="6">
    <location>
        <begin position="338"/>
        <end position="358"/>
    </location>
</feature>
<dbReference type="AlphaFoldDB" id="A0A0W8FMT8"/>
<keyword evidence="5 6" id="KW-0472">Membrane</keyword>